<keyword evidence="2" id="KW-0812">Transmembrane</keyword>
<feature type="transmembrane region" description="Helical" evidence="2">
    <location>
        <begin position="142"/>
        <end position="162"/>
    </location>
</feature>
<dbReference type="PANTHER" id="PTHR40076">
    <property type="entry name" value="MEMBRANE PROTEIN-RELATED"/>
    <property type="match status" value="1"/>
</dbReference>
<dbReference type="AlphaFoldDB" id="A0A517TCS4"/>
<accession>A0A517TCS4</accession>
<dbReference type="EMBL" id="CP036316">
    <property type="protein sequence ID" value="QDT66179.1"/>
    <property type="molecule type" value="Genomic_DNA"/>
</dbReference>
<evidence type="ECO:0000256" key="2">
    <source>
        <dbReference type="SAM" id="Phobius"/>
    </source>
</evidence>
<dbReference type="OrthoDB" id="278173at2"/>
<dbReference type="Proteomes" id="UP000319976">
    <property type="component" value="Chromosome"/>
</dbReference>
<evidence type="ECO:0000256" key="1">
    <source>
        <dbReference type="SAM" id="MobiDB-lite"/>
    </source>
</evidence>
<gene>
    <name evidence="3" type="ORF">V22_34440</name>
</gene>
<evidence type="ECO:0000313" key="3">
    <source>
        <dbReference type="EMBL" id="QDT66179.1"/>
    </source>
</evidence>
<dbReference type="RefSeq" id="WP_145265067.1">
    <property type="nucleotide sequence ID" value="NZ_CP036316.1"/>
</dbReference>
<keyword evidence="4" id="KW-1185">Reference proteome</keyword>
<dbReference type="KEGG" id="chya:V22_34440"/>
<feature type="transmembrane region" description="Helical" evidence="2">
    <location>
        <begin position="182"/>
        <end position="215"/>
    </location>
</feature>
<organism evidence="3 4">
    <name type="scientific">Calycomorphotria hydatis</name>
    <dbReference type="NCBI Taxonomy" id="2528027"/>
    <lineage>
        <taxon>Bacteria</taxon>
        <taxon>Pseudomonadati</taxon>
        <taxon>Planctomycetota</taxon>
        <taxon>Planctomycetia</taxon>
        <taxon>Planctomycetales</taxon>
        <taxon>Planctomycetaceae</taxon>
        <taxon>Calycomorphotria</taxon>
    </lineage>
</organism>
<evidence type="ECO:0008006" key="5">
    <source>
        <dbReference type="Google" id="ProtNLM"/>
    </source>
</evidence>
<name>A0A517TCS4_9PLAN</name>
<feature type="transmembrane region" description="Helical" evidence="2">
    <location>
        <begin position="328"/>
        <end position="352"/>
    </location>
</feature>
<keyword evidence="2" id="KW-0472">Membrane</keyword>
<feature type="region of interest" description="Disordered" evidence="1">
    <location>
        <begin position="34"/>
        <end position="58"/>
    </location>
</feature>
<dbReference type="InterPro" id="IPR010380">
    <property type="entry name" value="DUF975"/>
</dbReference>
<keyword evidence="2" id="KW-1133">Transmembrane helix</keyword>
<dbReference type="PANTHER" id="PTHR40076:SF1">
    <property type="entry name" value="MEMBRANE PROTEIN"/>
    <property type="match status" value="1"/>
</dbReference>
<feature type="transmembrane region" description="Helical" evidence="2">
    <location>
        <begin position="271"/>
        <end position="292"/>
    </location>
</feature>
<protein>
    <recommendedName>
        <fullName evidence="5">Double zinc ribbon</fullName>
    </recommendedName>
</protein>
<reference evidence="3 4" key="1">
    <citation type="submission" date="2019-02" db="EMBL/GenBank/DDBJ databases">
        <title>Deep-cultivation of Planctomycetes and their phenomic and genomic characterization uncovers novel biology.</title>
        <authorList>
            <person name="Wiegand S."/>
            <person name="Jogler M."/>
            <person name="Boedeker C."/>
            <person name="Pinto D."/>
            <person name="Vollmers J."/>
            <person name="Rivas-Marin E."/>
            <person name="Kohn T."/>
            <person name="Peeters S.H."/>
            <person name="Heuer A."/>
            <person name="Rast P."/>
            <person name="Oberbeckmann S."/>
            <person name="Bunk B."/>
            <person name="Jeske O."/>
            <person name="Meyerdierks A."/>
            <person name="Storesund J.E."/>
            <person name="Kallscheuer N."/>
            <person name="Luecker S."/>
            <person name="Lage O.M."/>
            <person name="Pohl T."/>
            <person name="Merkel B.J."/>
            <person name="Hornburger P."/>
            <person name="Mueller R.-W."/>
            <person name="Bruemmer F."/>
            <person name="Labrenz M."/>
            <person name="Spormann A.M."/>
            <person name="Op den Camp H."/>
            <person name="Overmann J."/>
            <person name="Amann R."/>
            <person name="Jetten M.S.M."/>
            <person name="Mascher T."/>
            <person name="Medema M.H."/>
            <person name="Devos D.P."/>
            <person name="Kaster A.-K."/>
            <person name="Ovreas L."/>
            <person name="Rohde M."/>
            <person name="Galperin M.Y."/>
            <person name="Jogler C."/>
        </authorList>
    </citation>
    <scope>NUCLEOTIDE SEQUENCE [LARGE SCALE GENOMIC DNA]</scope>
    <source>
        <strain evidence="3 4">V22</strain>
    </source>
</reference>
<evidence type="ECO:0000313" key="4">
    <source>
        <dbReference type="Proteomes" id="UP000319976"/>
    </source>
</evidence>
<proteinExistence type="predicted"/>
<sequence>MTIEFRCPSCQKLLRTQEDKAGLTTNCPKCSEPVTVPLESESSEGEEFDFGGLSSGDAEADYAAEGGFADSVAAQTPQPKRKKEKQPDTCPMCGSAVSANDARCSSCGEDLRVVGTGRRVASGPIDVGEILTVSIEVLKANLGLCVGVAVIYLVISFAANFASELVSGIIQIAAQNANGGAVIAVVIMTVIALTVIKMMINIYFSLGVASIALSLVRGKSAEISDLFTGINKLPQALLNGLVFFILIYLPMLPGGAVMVAGAAIGGNDEDTFLAIGGIMILLGGIATFYISLRMMFFQLIIVDETNNDSGLQPLSNSWRITSGHGLRIFLLILLSMVIQMAGMMACCVGLLFSTPLITIMFTEAYEHARLTAQTDSSAE</sequence>
<feature type="transmembrane region" description="Helical" evidence="2">
    <location>
        <begin position="236"/>
        <end position="265"/>
    </location>
</feature>